<protein>
    <submittedName>
        <fullName evidence="1">Uncharacterized protein</fullName>
    </submittedName>
</protein>
<dbReference type="AlphaFoldDB" id="C4J1D7"/>
<evidence type="ECO:0000313" key="1">
    <source>
        <dbReference type="EMBL" id="ACR34987.1"/>
    </source>
</evidence>
<proteinExistence type="evidence at transcript level"/>
<reference evidence="1" key="2">
    <citation type="submission" date="2012-06" db="EMBL/GenBank/DDBJ databases">
        <authorList>
            <person name="Yu Y."/>
            <person name="Currie J."/>
            <person name="Lomeli R."/>
            <person name="Angelova A."/>
            <person name="Collura K."/>
            <person name="Wissotski M."/>
            <person name="Campos D."/>
            <person name="Kudrna D."/>
            <person name="Golser W."/>
            <person name="Ashely E."/>
            <person name="Descour A."/>
            <person name="Fernandes J."/>
            <person name="Soderlund C."/>
            <person name="Walbot V."/>
        </authorList>
    </citation>
    <scope>NUCLEOTIDE SEQUENCE</scope>
    <source>
        <strain evidence="1">B73</strain>
    </source>
</reference>
<accession>C4J1D7</accession>
<name>C4J1D7_MAIZE</name>
<sequence length="25" mass="2812">MDWNSCMASSVGVYGVLGRIWPRRA</sequence>
<dbReference type="EMBL" id="BT084634">
    <property type="protein sequence ID" value="ACR34987.1"/>
    <property type="molecule type" value="mRNA"/>
</dbReference>
<organism evidence="1">
    <name type="scientific">Zea mays</name>
    <name type="common">Maize</name>
    <dbReference type="NCBI Taxonomy" id="4577"/>
    <lineage>
        <taxon>Eukaryota</taxon>
        <taxon>Viridiplantae</taxon>
        <taxon>Streptophyta</taxon>
        <taxon>Embryophyta</taxon>
        <taxon>Tracheophyta</taxon>
        <taxon>Spermatophyta</taxon>
        <taxon>Magnoliopsida</taxon>
        <taxon>Liliopsida</taxon>
        <taxon>Poales</taxon>
        <taxon>Poaceae</taxon>
        <taxon>PACMAD clade</taxon>
        <taxon>Panicoideae</taxon>
        <taxon>Andropogonodae</taxon>
        <taxon>Andropogoneae</taxon>
        <taxon>Tripsacinae</taxon>
        <taxon>Zea</taxon>
    </lineage>
</organism>
<reference evidence="1" key="1">
    <citation type="journal article" date="2009" name="PLoS Genet.">
        <title>Sequencing, mapping, and analysis of 27,455 maize full-length cDNAs.</title>
        <authorList>
            <person name="Soderlund C."/>
            <person name="Descour A."/>
            <person name="Kudrna D."/>
            <person name="Bomhoff M."/>
            <person name="Boyd L."/>
            <person name="Currie J."/>
            <person name="Angelova A."/>
            <person name="Collura K."/>
            <person name="Wissotski M."/>
            <person name="Ashley E."/>
            <person name="Morrow D."/>
            <person name="Fernandes J."/>
            <person name="Walbot V."/>
            <person name="Yu Y."/>
        </authorList>
    </citation>
    <scope>NUCLEOTIDE SEQUENCE</scope>
    <source>
        <strain evidence="1">B73</strain>
    </source>
</reference>